<feature type="transmembrane region" description="Helical" evidence="1">
    <location>
        <begin position="249"/>
        <end position="267"/>
    </location>
</feature>
<feature type="transmembrane region" description="Helical" evidence="1">
    <location>
        <begin position="405"/>
        <end position="427"/>
    </location>
</feature>
<organism evidence="3">
    <name type="scientific">Halalkalibacterium halodurans</name>
    <name type="common">Bacillus halodurans</name>
    <dbReference type="NCBI Taxonomy" id="86665"/>
    <lineage>
        <taxon>Bacteria</taxon>
        <taxon>Bacillati</taxon>
        <taxon>Bacillota</taxon>
        <taxon>Bacilli</taxon>
        <taxon>Bacillales</taxon>
        <taxon>Bacillaceae</taxon>
        <taxon>Halalkalibacterium (ex Joshi et al. 2022)</taxon>
    </lineage>
</organism>
<feature type="transmembrane region" description="Helical" evidence="1">
    <location>
        <begin position="434"/>
        <end position="459"/>
    </location>
</feature>
<feature type="transmembrane region" description="Helical" evidence="1">
    <location>
        <begin position="65"/>
        <end position="86"/>
    </location>
</feature>
<keyword evidence="1" id="KW-0812">Transmembrane</keyword>
<feature type="transmembrane region" description="Helical" evidence="1">
    <location>
        <begin position="21"/>
        <end position="40"/>
    </location>
</feature>
<evidence type="ECO:0000259" key="2">
    <source>
        <dbReference type="Pfam" id="PF07670"/>
    </source>
</evidence>
<accession>A0A4Y7X1N4</accession>
<dbReference type="RefSeq" id="WP_053430076.1">
    <property type="nucleotide sequence ID" value="NZ_CP040441.1"/>
</dbReference>
<dbReference type="InterPro" id="IPR011642">
    <property type="entry name" value="Gate_dom"/>
</dbReference>
<dbReference type="GeneID" id="87599496"/>
<feature type="transmembrane region" description="Helical" evidence="1">
    <location>
        <begin position="221"/>
        <end position="243"/>
    </location>
</feature>
<keyword evidence="1" id="KW-1133">Transmembrane helix</keyword>
<dbReference type="Pfam" id="PF07670">
    <property type="entry name" value="Gate"/>
    <property type="match status" value="1"/>
</dbReference>
<sequence>MGVEEVQRKETVENRGKGLKDYLWFLIPSIIGVGLFMVPIQKDNAITIPVAFLAKQLQGALDDHLPAILTIMLAIVVVLSCVATLFKPNLFMKNGLLKSLFVIHPMWLVVRVLGFIFAFMTLLQLGPEAVWSEGTGALLLYDLLPLLFTIFLFAGLFLPFLLNFGLLELFGVLLNKFMRPVFTLPGRSSIDCLASWMGDGTIGVLLTNKQYEEGFYTQREAAVISTTFSVVSITFSIVVLAYMDLEHLFLPYYLTIVLAGLAAAIILPRIPPLSRKRDTYLVENPDRFDESASKGRGMFAYGMTKALERARQNRSVKNLLQGGMKNVFDMWFAVIPVIMAIGTVAVIFAEYTSLFKIVGAPFVPILQLLQVPEAHAAAQTMVVGFADMFLPAIIGSGIESDLTRFVIACVSVTQLIYMSEVGGLIIASKLPVKFIDLVLIFLLRTIITLPIIVGMAHLIF</sequence>
<protein>
    <recommendedName>
        <fullName evidence="2">Nucleoside transporter/FeoB GTPase Gate domain-containing protein</fullName>
    </recommendedName>
</protein>
<evidence type="ECO:0000313" key="3">
    <source>
        <dbReference type="EMBL" id="KOO37484.1"/>
    </source>
</evidence>
<feature type="transmembrane region" description="Helical" evidence="1">
    <location>
        <begin position="107"/>
        <end position="126"/>
    </location>
</feature>
<feature type="domain" description="Nucleoside transporter/FeoB GTPase Gate" evidence="2">
    <location>
        <begin position="147"/>
        <end position="241"/>
    </location>
</feature>
<dbReference type="EMBL" id="LILD01000001">
    <property type="protein sequence ID" value="KOO37484.1"/>
    <property type="molecule type" value="Genomic_DNA"/>
</dbReference>
<keyword evidence="1" id="KW-0472">Membrane</keyword>
<accession>A0A0M0KFB0</accession>
<reference evidence="3" key="1">
    <citation type="submission" date="2015-08" db="EMBL/GenBank/DDBJ databases">
        <title>Complete DNA Sequence of Pseudomonas syringae pv. actinidiae, the Causal Agent of Kiwifruit Canker Disease.</title>
        <authorList>
            <person name="Rikkerink E.H.A."/>
            <person name="Fineran P.C."/>
        </authorList>
    </citation>
    <scope>NUCLEOTIDE SEQUENCE</scope>
    <source>
        <strain evidence="3">DSM 13666</strain>
    </source>
</reference>
<comment type="caution">
    <text evidence="3">The sequence shown here is derived from an EMBL/GenBank/DDBJ whole genome shotgun (WGS) entry which is preliminary data.</text>
</comment>
<proteinExistence type="predicted"/>
<dbReference type="PATRIC" id="fig|136160.3.peg.264"/>
<name>A0A0M0KFB0_ALKHA</name>
<gene>
    <name evidence="3" type="ORF">AMD02_00450</name>
</gene>
<feature type="transmembrane region" description="Helical" evidence="1">
    <location>
        <begin position="146"/>
        <end position="174"/>
    </location>
</feature>
<feature type="transmembrane region" description="Helical" evidence="1">
    <location>
        <begin position="327"/>
        <end position="349"/>
    </location>
</feature>
<evidence type="ECO:0000256" key="1">
    <source>
        <dbReference type="SAM" id="Phobius"/>
    </source>
</evidence>
<dbReference type="AlphaFoldDB" id="A0A0M0KFB0"/>